<dbReference type="InterPro" id="IPR052929">
    <property type="entry name" value="RNase_H-like_EbsB-rel"/>
</dbReference>
<evidence type="ECO:0000259" key="1">
    <source>
        <dbReference type="Pfam" id="PF13456"/>
    </source>
</evidence>
<proteinExistence type="predicted"/>
<keyword evidence="3" id="KW-1185">Reference proteome</keyword>
<evidence type="ECO:0000313" key="3">
    <source>
        <dbReference type="Proteomes" id="UP000694240"/>
    </source>
</evidence>
<dbReference type="CDD" id="cd06222">
    <property type="entry name" value="RNase_H_like"/>
    <property type="match status" value="1"/>
</dbReference>
<protein>
    <submittedName>
        <fullName evidence="2">Ribonuclease H-like superfamily</fullName>
    </submittedName>
</protein>
<evidence type="ECO:0000313" key="2">
    <source>
        <dbReference type="EMBL" id="KAG7551218.1"/>
    </source>
</evidence>
<gene>
    <name evidence="2" type="ORF">ISN45_Aa06g019090</name>
</gene>
<dbReference type="GO" id="GO:0004523">
    <property type="term" value="F:RNA-DNA hybrid ribonuclease activity"/>
    <property type="evidence" value="ECO:0007669"/>
    <property type="project" value="InterPro"/>
</dbReference>
<dbReference type="InterPro" id="IPR044730">
    <property type="entry name" value="RNase_H-like_dom_plant"/>
</dbReference>
<dbReference type="GO" id="GO:0003676">
    <property type="term" value="F:nucleic acid binding"/>
    <property type="evidence" value="ECO:0007669"/>
    <property type="project" value="InterPro"/>
</dbReference>
<dbReference type="AlphaFoldDB" id="A0A8T1YYR6"/>
<comment type="caution">
    <text evidence="2">The sequence shown here is derived from an EMBL/GenBank/DDBJ whole genome shotgun (WGS) entry which is preliminary data.</text>
</comment>
<dbReference type="EMBL" id="JAEFBK010000011">
    <property type="protein sequence ID" value="KAG7551218.1"/>
    <property type="molecule type" value="Genomic_DNA"/>
</dbReference>
<sequence>MMRWSTSQVVIGHYRGHINRGCENRTRVNLSVQAVEEERPWLNAQQVDTYGTCFRGTSLDPEWSPPDIGVVKCNVNADWRNAAVMSGVAWVARDCYGSVLYHAREVFTGSSNRIMAELRCILWALQSLRDLRLENVIISSDCQAAIAALYNPRDWPRYRMWLDAISRAAKSFRFINFELVSCPANFIARDIAESVIRDGRFNSYLAARGPVWLQYQLRSEAQRGPAWLQYQLRSEAPAWLNNLLRSEPQGGPARFHNRLSNEPQGGPAWLYNRFRSEAQAGPAWL</sequence>
<dbReference type="Proteomes" id="UP000694240">
    <property type="component" value="Chromosome 11"/>
</dbReference>
<dbReference type="Pfam" id="PF13456">
    <property type="entry name" value="RVT_3"/>
    <property type="match status" value="1"/>
</dbReference>
<dbReference type="InterPro" id="IPR002156">
    <property type="entry name" value="RNaseH_domain"/>
</dbReference>
<name>A0A8T1YYR6_9BRAS</name>
<organism evidence="2 3">
    <name type="scientific">Arabidopsis thaliana x Arabidopsis arenosa</name>
    <dbReference type="NCBI Taxonomy" id="1240361"/>
    <lineage>
        <taxon>Eukaryota</taxon>
        <taxon>Viridiplantae</taxon>
        <taxon>Streptophyta</taxon>
        <taxon>Embryophyta</taxon>
        <taxon>Tracheophyta</taxon>
        <taxon>Spermatophyta</taxon>
        <taxon>Magnoliopsida</taxon>
        <taxon>eudicotyledons</taxon>
        <taxon>Gunneridae</taxon>
        <taxon>Pentapetalae</taxon>
        <taxon>rosids</taxon>
        <taxon>malvids</taxon>
        <taxon>Brassicales</taxon>
        <taxon>Brassicaceae</taxon>
        <taxon>Camelineae</taxon>
        <taxon>Arabidopsis</taxon>
    </lineage>
</organism>
<reference evidence="2 3" key="1">
    <citation type="submission" date="2020-12" db="EMBL/GenBank/DDBJ databases">
        <title>Concerted genomic and epigenomic changes stabilize Arabidopsis allopolyploids.</title>
        <authorList>
            <person name="Chen Z."/>
        </authorList>
    </citation>
    <scope>NUCLEOTIDE SEQUENCE [LARGE SCALE GENOMIC DNA]</scope>
    <source>
        <strain evidence="2">Allo738</strain>
        <tissue evidence="2">Leaf</tissue>
    </source>
</reference>
<dbReference type="PANTHER" id="PTHR47074:SF53">
    <property type="entry name" value="REVERSE TRANSCRIPTASE-LIKE PROTEIN"/>
    <property type="match status" value="1"/>
</dbReference>
<feature type="domain" description="RNase H type-1" evidence="1">
    <location>
        <begin position="74"/>
        <end position="193"/>
    </location>
</feature>
<dbReference type="PANTHER" id="PTHR47074">
    <property type="entry name" value="BNAC02G40300D PROTEIN"/>
    <property type="match status" value="1"/>
</dbReference>
<accession>A0A8T1YYR6</accession>